<feature type="transmembrane region" description="Helical" evidence="6">
    <location>
        <begin position="38"/>
        <end position="64"/>
    </location>
</feature>
<feature type="transmembrane region" description="Helical" evidence="6">
    <location>
        <begin position="148"/>
        <end position="175"/>
    </location>
</feature>
<keyword evidence="2" id="KW-1003">Cell membrane</keyword>
<dbReference type="PANTHER" id="PTHR30086">
    <property type="entry name" value="ARGININE EXPORTER PROTEIN ARGO"/>
    <property type="match status" value="1"/>
</dbReference>
<reference evidence="7 8" key="1">
    <citation type="submission" date="2018-11" db="EMBL/GenBank/DDBJ databases">
        <title>Tabrizicola sp. isolated from sediment of alpine lake.</title>
        <authorList>
            <person name="Liu Z."/>
        </authorList>
    </citation>
    <scope>NUCLEOTIDE SEQUENCE [LARGE SCALE GENOMIC DNA]</scope>
    <source>
        <strain evidence="7 8">DRYC-M-16</strain>
    </source>
</reference>
<evidence type="ECO:0000256" key="1">
    <source>
        <dbReference type="ARBA" id="ARBA00004651"/>
    </source>
</evidence>
<proteinExistence type="predicted"/>
<comment type="subcellular location">
    <subcellularLocation>
        <location evidence="1">Cell membrane</location>
        <topology evidence="1">Multi-pass membrane protein</topology>
    </subcellularLocation>
</comment>
<feature type="transmembrane region" description="Helical" evidence="6">
    <location>
        <begin position="70"/>
        <end position="88"/>
    </location>
</feature>
<dbReference type="PANTHER" id="PTHR30086:SF20">
    <property type="entry name" value="ARGININE EXPORTER PROTEIN ARGO-RELATED"/>
    <property type="match status" value="1"/>
</dbReference>
<feature type="transmembrane region" description="Helical" evidence="6">
    <location>
        <begin position="182"/>
        <end position="200"/>
    </location>
</feature>
<dbReference type="EMBL" id="RPEM01000002">
    <property type="protein sequence ID" value="TGD44771.1"/>
    <property type="molecule type" value="Genomic_DNA"/>
</dbReference>
<accession>A0ABY2KQ21</accession>
<evidence type="ECO:0000313" key="7">
    <source>
        <dbReference type="EMBL" id="TGD44771.1"/>
    </source>
</evidence>
<evidence type="ECO:0000256" key="6">
    <source>
        <dbReference type="SAM" id="Phobius"/>
    </source>
</evidence>
<organism evidence="7 8">
    <name type="scientific">Pseudotabrizicola sediminis</name>
    <dbReference type="NCBI Taxonomy" id="2486418"/>
    <lineage>
        <taxon>Bacteria</taxon>
        <taxon>Pseudomonadati</taxon>
        <taxon>Pseudomonadota</taxon>
        <taxon>Alphaproteobacteria</taxon>
        <taxon>Rhodobacterales</taxon>
        <taxon>Paracoccaceae</taxon>
        <taxon>Pseudotabrizicola</taxon>
    </lineage>
</organism>
<sequence length="202" mass="21318">MDLSQLPAFALTSLLIELTPGPNMAWLALLAATEGRRLGYAVVAGVCLGLSLIGLLAALGLAALLQAQPLAYQALRWAGVAYLLWIAWDTWRGADSHEGGAEPGASAFAQFRRGLITNLLNPKAAVFYVTVLPGFLSPTARFAEVSTLSFTFVAVATLIHGGIVTAAGTAAGWLAQGDRVRLTRRIMALALVAVALWLFTRT</sequence>
<evidence type="ECO:0000313" key="8">
    <source>
        <dbReference type="Proteomes" id="UP000297741"/>
    </source>
</evidence>
<evidence type="ECO:0000256" key="3">
    <source>
        <dbReference type="ARBA" id="ARBA00022692"/>
    </source>
</evidence>
<dbReference type="InterPro" id="IPR001123">
    <property type="entry name" value="LeuE-type"/>
</dbReference>
<keyword evidence="3 6" id="KW-0812">Transmembrane</keyword>
<evidence type="ECO:0000256" key="5">
    <source>
        <dbReference type="ARBA" id="ARBA00023136"/>
    </source>
</evidence>
<dbReference type="Pfam" id="PF01810">
    <property type="entry name" value="LysE"/>
    <property type="match status" value="1"/>
</dbReference>
<keyword evidence="8" id="KW-1185">Reference proteome</keyword>
<dbReference type="PIRSF" id="PIRSF006324">
    <property type="entry name" value="LeuE"/>
    <property type="match status" value="1"/>
</dbReference>
<comment type="caution">
    <text evidence="7">The sequence shown here is derived from an EMBL/GenBank/DDBJ whole genome shotgun (WGS) entry which is preliminary data.</text>
</comment>
<dbReference type="Proteomes" id="UP000297741">
    <property type="component" value="Unassembled WGS sequence"/>
</dbReference>
<feature type="transmembrane region" description="Helical" evidence="6">
    <location>
        <begin position="6"/>
        <end position="31"/>
    </location>
</feature>
<keyword evidence="5 6" id="KW-0472">Membrane</keyword>
<keyword evidence="4 6" id="KW-1133">Transmembrane helix</keyword>
<dbReference type="RefSeq" id="WP_135429153.1">
    <property type="nucleotide sequence ID" value="NZ_RPEM01000002.1"/>
</dbReference>
<evidence type="ECO:0000256" key="4">
    <source>
        <dbReference type="ARBA" id="ARBA00022989"/>
    </source>
</evidence>
<gene>
    <name evidence="7" type="ORF">EEB11_04180</name>
</gene>
<feature type="transmembrane region" description="Helical" evidence="6">
    <location>
        <begin position="119"/>
        <end position="136"/>
    </location>
</feature>
<protein>
    <submittedName>
        <fullName evidence="7">LysE family translocator</fullName>
    </submittedName>
</protein>
<name>A0ABY2KQ21_9RHOB</name>
<evidence type="ECO:0000256" key="2">
    <source>
        <dbReference type="ARBA" id="ARBA00022475"/>
    </source>
</evidence>